<sequence length="103" mass="10829">MTIRQVLLALPLLVLGWLLTLVAVSLMTDAAPAYVVVLPSSDFVDRLDPDMSVLAAGPVTVTLAAEDPRAAMRLYRAGARLVLPAGLPGCLPLPKQALKQGRG</sequence>
<dbReference type="Proteomes" id="UP001203880">
    <property type="component" value="Unassembled WGS sequence"/>
</dbReference>
<evidence type="ECO:0000313" key="1">
    <source>
        <dbReference type="EMBL" id="MCL6282736.1"/>
    </source>
</evidence>
<gene>
    <name evidence="1" type="ORF">M3P21_04260</name>
</gene>
<proteinExistence type="predicted"/>
<dbReference type="RefSeq" id="WP_249707133.1">
    <property type="nucleotide sequence ID" value="NZ_JAMFMB010000004.1"/>
</dbReference>
<name>A0ABT0PYP3_9RHOB</name>
<dbReference type="EMBL" id="JAMFMB010000004">
    <property type="protein sequence ID" value="MCL6282736.1"/>
    <property type="molecule type" value="Genomic_DNA"/>
</dbReference>
<keyword evidence="2" id="KW-1185">Reference proteome</keyword>
<reference evidence="1" key="1">
    <citation type="submission" date="2022-05" db="EMBL/GenBank/DDBJ databases">
        <authorList>
            <person name="Park J.-S."/>
        </authorList>
    </citation>
    <scope>NUCLEOTIDE SEQUENCE</scope>
    <source>
        <strain evidence="1">2012CJ41-6</strain>
    </source>
</reference>
<evidence type="ECO:0000313" key="2">
    <source>
        <dbReference type="Proteomes" id="UP001203880"/>
    </source>
</evidence>
<accession>A0ABT0PYP3</accession>
<organism evidence="1 2">
    <name type="scientific">Ruegeria spongiae</name>
    <dbReference type="NCBI Taxonomy" id="2942209"/>
    <lineage>
        <taxon>Bacteria</taxon>
        <taxon>Pseudomonadati</taxon>
        <taxon>Pseudomonadota</taxon>
        <taxon>Alphaproteobacteria</taxon>
        <taxon>Rhodobacterales</taxon>
        <taxon>Roseobacteraceae</taxon>
        <taxon>Ruegeria</taxon>
    </lineage>
</organism>
<comment type="caution">
    <text evidence="1">The sequence shown here is derived from an EMBL/GenBank/DDBJ whole genome shotgun (WGS) entry which is preliminary data.</text>
</comment>
<protein>
    <submittedName>
        <fullName evidence="1">Uncharacterized protein</fullName>
    </submittedName>
</protein>